<feature type="transmembrane region" description="Helical" evidence="1">
    <location>
        <begin position="80"/>
        <end position="112"/>
    </location>
</feature>
<evidence type="ECO:0000313" key="3">
    <source>
        <dbReference type="Proteomes" id="UP000266327"/>
    </source>
</evidence>
<protein>
    <submittedName>
        <fullName evidence="2">Uncharacterized protein</fullName>
    </submittedName>
</protein>
<keyword evidence="1" id="KW-1133">Transmembrane helix</keyword>
<evidence type="ECO:0000256" key="1">
    <source>
        <dbReference type="SAM" id="Phobius"/>
    </source>
</evidence>
<proteinExistence type="predicted"/>
<dbReference type="EMBL" id="QYUQ01000002">
    <property type="protein sequence ID" value="RJG03852.1"/>
    <property type="molecule type" value="Genomic_DNA"/>
</dbReference>
<keyword evidence="3" id="KW-1185">Reference proteome</keyword>
<keyword evidence="1" id="KW-0472">Membrane</keyword>
<dbReference type="AlphaFoldDB" id="A0A3A3GB31"/>
<accession>A0A3A3GB31</accession>
<feature type="transmembrane region" description="Helical" evidence="1">
    <location>
        <begin position="49"/>
        <end position="68"/>
    </location>
</feature>
<keyword evidence="1" id="KW-0812">Transmembrane</keyword>
<organism evidence="2 3">
    <name type="scientific">Noviherbaspirillum sedimenti</name>
    <dbReference type="NCBI Taxonomy" id="2320865"/>
    <lineage>
        <taxon>Bacteria</taxon>
        <taxon>Pseudomonadati</taxon>
        <taxon>Pseudomonadota</taxon>
        <taxon>Betaproteobacteria</taxon>
        <taxon>Burkholderiales</taxon>
        <taxon>Oxalobacteraceae</taxon>
        <taxon>Noviherbaspirillum</taxon>
    </lineage>
</organism>
<gene>
    <name evidence="2" type="ORF">D3878_21530</name>
</gene>
<evidence type="ECO:0000313" key="2">
    <source>
        <dbReference type="EMBL" id="RJG03852.1"/>
    </source>
</evidence>
<reference evidence="3" key="1">
    <citation type="submission" date="2018-09" db="EMBL/GenBank/DDBJ databases">
        <authorList>
            <person name="Zhu H."/>
        </authorList>
    </citation>
    <scope>NUCLEOTIDE SEQUENCE [LARGE SCALE GENOMIC DNA]</scope>
    <source>
        <strain evidence="3">K1S02-23</strain>
    </source>
</reference>
<dbReference type="Proteomes" id="UP000266327">
    <property type="component" value="Unassembled WGS sequence"/>
</dbReference>
<comment type="caution">
    <text evidence="2">The sequence shown here is derived from an EMBL/GenBank/DDBJ whole genome shotgun (WGS) entry which is preliminary data.</text>
</comment>
<sequence length="117" mass="13491">MQLLRLLGIIFWHWATPFWRFRDANQGTLEQRSANYRHNRAQRAILPSYTLKWLAIAASMLMLLQIYSGMLTQAMEGTPAYFYAALFCVSTGIVFSFACVVIAILLACYLFFTHIKD</sequence>
<name>A0A3A3GB31_9BURK</name>